<protein>
    <submittedName>
        <fullName evidence="2">Uncharacterized protein</fullName>
    </submittedName>
</protein>
<comment type="caution">
    <text evidence="2">The sequence shown here is derived from an EMBL/GenBank/DDBJ whole genome shotgun (WGS) entry which is preliminary data.</text>
</comment>
<sequence>MVRPLGAPLAPASFIAGSLLFPVEGLSGYEDNYQESLQTSLGLRKKSRGDECVEPQRIATALRPQAATVRLLEDVRALKRAAGGALDAAALAQALRGLGYEASLACSSASHSAPSALRLAHEFVVVRGCGAGAPLIVDASFREHFAIGSLYATERYRQVLAAVPEELVAPYAQLSEMVRLVCAEMKFSFEAAGNSLPPWRNVNSVMSRWASARD</sequence>
<dbReference type="PANTHER" id="PTHR31579:SF1">
    <property type="entry name" value="OS03G0796600 PROTEIN"/>
    <property type="match status" value="1"/>
</dbReference>
<evidence type="ECO:0000313" key="2">
    <source>
        <dbReference type="EMBL" id="KAG2440082.1"/>
    </source>
</evidence>
<proteinExistence type="predicted"/>
<evidence type="ECO:0000256" key="1">
    <source>
        <dbReference type="SAM" id="SignalP"/>
    </source>
</evidence>
<dbReference type="OrthoDB" id="691424at2759"/>
<evidence type="ECO:0000313" key="3">
    <source>
        <dbReference type="Proteomes" id="UP000650467"/>
    </source>
</evidence>
<dbReference type="PANTHER" id="PTHR31579">
    <property type="entry name" value="OS03G0796600 PROTEIN"/>
    <property type="match status" value="1"/>
</dbReference>
<feature type="chain" id="PRO_5032875418" evidence="1">
    <location>
        <begin position="26"/>
        <end position="214"/>
    </location>
</feature>
<accession>A0A835W4B2</accession>
<dbReference type="AlphaFoldDB" id="A0A835W4B2"/>
<feature type="signal peptide" evidence="1">
    <location>
        <begin position="1"/>
        <end position="25"/>
    </location>
</feature>
<dbReference type="InterPro" id="IPR006502">
    <property type="entry name" value="PDDEXK-like"/>
</dbReference>
<reference evidence="2" key="1">
    <citation type="journal article" date="2020" name="bioRxiv">
        <title>Comparative genomics of Chlamydomonas.</title>
        <authorList>
            <person name="Craig R.J."/>
            <person name="Hasan A.R."/>
            <person name="Ness R.W."/>
            <person name="Keightley P.D."/>
        </authorList>
    </citation>
    <scope>NUCLEOTIDE SEQUENCE</scope>
    <source>
        <strain evidence="2">SAG 7.73</strain>
    </source>
</reference>
<keyword evidence="1" id="KW-0732">Signal</keyword>
<dbReference type="Pfam" id="PF04720">
    <property type="entry name" value="PDDEXK_6"/>
    <property type="match status" value="1"/>
</dbReference>
<name>A0A835W4B2_CHLIN</name>
<organism evidence="2 3">
    <name type="scientific">Chlamydomonas incerta</name>
    <dbReference type="NCBI Taxonomy" id="51695"/>
    <lineage>
        <taxon>Eukaryota</taxon>
        <taxon>Viridiplantae</taxon>
        <taxon>Chlorophyta</taxon>
        <taxon>core chlorophytes</taxon>
        <taxon>Chlorophyceae</taxon>
        <taxon>CS clade</taxon>
        <taxon>Chlamydomonadales</taxon>
        <taxon>Chlamydomonadaceae</taxon>
        <taxon>Chlamydomonas</taxon>
    </lineage>
</organism>
<dbReference type="Proteomes" id="UP000650467">
    <property type="component" value="Unassembled WGS sequence"/>
</dbReference>
<keyword evidence="3" id="KW-1185">Reference proteome</keyword>
<dbReference type="EMBL" id="JAEHOC010000007">
    <property type="protein sequence ID" value="KAG2440082.1"/>
    <property type="molecule type" value="Genomic_DNA"/>
</dbReference>
<gene>
    <name evidence="2" type="ORF">HXX76_004196</name>
</gene>